<dbReference type="InterPro" id="IPR004367">
    <property type="entry name" value="Cyclin_C-dom"/>
</dbReference>
<evidence type="ECO:0000259" key="5">
    <source>
        <dbReference type="SMART" id="SM01332"/>
    </source>
</evidence>
<evidence type="ECO:0000259" key="4">
    <source>
        <dbReference type="SMART" id="SM00385"/>
    </source>
</evidence>
<protein>
    <submittedName>
        <fullName evidence="6">Uncharacterized protein</fullName>
    </submittedName>
</protein>
<dbReference type="SMART" id="SM01332">
    <property type="entry name" value="Cyclin_C"/>
    <property type="match status" value="1"/>
</dbReference>
<keyword evidence="1 2" id="KW-0195">Cyclin</keyword>
<feature type="compositionally biased region" description="Polar residues" evidence="3">
    <location>
        <begin position="341"/>
        <end position="350"/>
    </location>
</feature>
<feature type="domain" description="Cyclin-like" evidence="4">
    <location>
        <begin position="155"/>
        <end position="253"/>
    </location>
</feature>
<proteinExistence type="inferred from homology"/>
<reference evidence="6 7" key="1">
    <citation type="journal article" date="2023" name="Arcadia Sci">
        <title>De novo assembly of a long-read Amblyomma americanum tick genome.</title>
        <authorList>
            <person name="Chou S."/>
            <person name="Poskanzer K.E."/>
            <person name="Rollins M."/>
            <person name="Thuy-Boun P.S."/>
        </authorList>
    </citation>
    <scope>NUCLEOTIDE SEQUENCE [LARGE SCALE GENOMIC DNA]</scope>
    <source>
        <strain evidence="6">F_SG_1</strain>
        <tissue evidence="6">Salivary glands</tissue>
    </source>
</reference>
<dbReference type="Proteomes" id="UP001321473">
    <property type="component" value="Unassembled WGS sequence"/>
</dbReference>
<dbReference type="SUPFAM" id="SSF47954">
    <property type="entry name" value="Cyclin-like"/>
    <property type="match status" value="2"/>
</dbReference>
<name>A0AAQ4E2Z4_AMBAM</name>
<dbReference type="InterPro" id="IPR006671">
    <property type="entry name" value="Cyclin_N"/>
</dbReference>
<dbReference type="CDD" id="cd20529">
    <property type="entry name" value="CYCLIN_CCNJ-like_rpt2"/>
    <property type="match status" value="1"/>
</dbReference>
<organism evidence="6 7">
    <name type="scientific">Amblyomma americanum</name>
    <name type="common">Lone star tick</name>
    <dbReference type="NCBI Taxonomy" id="6943"/>
    <lineage>
        <taxon>Eukaryota</taxon>
        <taxon>Metazoa</taxon>
        <taxon>Ecdysozoa</taxon>
        <taxon>Arthropoda</taxon>
        <taxon>Chelicerata</taxon>
        <taxon>Arachnida</taxon>
        <taxon>Acari</taxon>
        <taxon>Parasitiformes</taxon>
        <taxon>Ixodida</taxon>
        <taxon>Ixodoidea</taxon>
        <taxon>Ixodidae</taxon>
        <taxon>Amblyomminae</taxon>
        <taxon>Amblyomma</taxon>
    </lineage>
</organism>
<dbReference type="CDD" id="cd20528">
    <property type="entry name" value="CYCLIN_CCNJ-like_rpt1"/>
    <property type="match status" value="1"/>
</dbReference>
<dbReference type="PANTHER" id="PTHR10177">
    <property type="entry name" value="CYCLINS"/>
    <property type="match status" value="1"/>
</dbReference>
<dbReference type="Pfam" id="PF02984">
    <property type="entry name" value="Cyclin_C"/>
    <property type="match status" value="1"/>
</dbReference>
<accession>A0AAQ4E2Z4</accession>
<feature type="region of interest" description="Disordered" evidence="3">
    <location>
        <begin position="338"/>
        <end position="365"/>
    </location>
</feature>
<evidence type="ECO:0000313" key="7">
    <source>
        <dbReference type="Proteomes" id="UP001321473"/>
    </source>
</evidence>
<dbReference type="InterPro" id="IPR013763">
    <property type="entry name" value="Cyclin-like_dom"/>
</dbReference>
<evidence type="ECO:0000256" key="2">
    <source>
        <dbReference type="RuleBase" id="RU000383"/>
    </source>
</evidence>
<feature type="domain" description="Cyclin-like" evidence="4">
    <location>
        <begin position="56"/>
        <end position="142"/>
    </location>
</feature>
<comment type="similarity">
    <text evidence="2">Belongs to the cyclin family.</text>
</comment>
<dbReference type="InterPro" id="IPR039361">
    <property type="entry name" value="Cyclin"/>
</dbReference>
<gene>
    <name evidence="6" type="ORF">V5799_014455</name>
</gene>
<keyword evidence="7" id="KW-1185">Reference proteome</keyword>
<feature type="domain" description="Cyclin C-terminal" evidence="5">
    <location>
        <begin position="151"/>
        <end position="278"/>
    </location>
</feature>
<comment type="caution">
    <text evidence="6">The sequence shown here is derived from an EMBL/GenBank/DDBJ whole genome shotgun (WGS) entry which is preliminary data.</text>
</comment>
<dbReference type="SMART" id="SM00385">
    <property type="entry name" value="CYCLIN"/>
    <property type="match status" value="2"/>
</dbReference>
<sequence length="384" mass="43832">MISASHLNNKDAETHIKMWWLSDCGPEVCKNMREAERQWTFRARSPQLSYRRSLVSFTIDVCKHMNFSVLTQHLAGHLVDRLMDDYDISVDQLERVALGCILIAGKAEESRPSIPFLYQILQLVKNNYTDQDMVKAEQKLLISFDWDIYYPTAAHFLDYFGIFSVFPNDLHPALGGPKRDHLYKQMQQYLNYFLEATLKDYTFKYFPPSMVAAACIVTSRACLNLAPLWSPTMHMISTYTLQQLRNCANHLLTAKDREEAETGVSSTPDETVKDLEAIGFQNHQAIMATDDEALRNEACKKRCSHTHSAELNWAVQPDICQHAILCSAHVQRYSTPVMDPSSRTDFSITRDNLRSSKKNTGSYGSIKKPKDCDCVCLVASHQQL</sequence>
<evidence type="ECO:0000256" key="3">
    <source>
        <dbReference type="SAM" id="MobiDB-lite"/>
    </source>
</evidence>
<dbReference type="EMBL" id="JARKHS020023114">
    <property type="protein sequence ID" value="KAK8769079.1"/>
    <property type="molecule type" value="Genomic_DNA"/>
</dbReference>
<dbReference type="Gene3D" id="1.10.472.10">
    <property type="entry name" value="Cyclin-like"/>
    <property type="match status" value="2"/>
</dbReference>
<evidence type="ECO:0000256" key="1">
    <source>
        <dbReference type="ARBA" id="ARBA00023127"/>
    </source>
</evidence>
<evidence type="ECO:0000313" key="6">
    <source>
        <dbReference type="EMBL" id="KAK8769079.1"/>
    </source>
</evidence>
<dbReference type="AlphaFoldDB" id="A0AAQ4E2Z4"/>
<dbReference type="InterPro" id="IPR036915">
    <property type="entry name" value="Cyclin-like_sf"/>
</dbReference>
<dbReference type="Pfam" id="PF00134">
    <property type="entry name" value="Cyclin_N"/>
    <property type="match status" value="1"/>
</dbReference>